<evidence type="ECO:0000256" key="1">
    <source>
        <dbReference type="SAM" id="Phobius"/>
    </source>
</evidence>
<comment type="caution">
    <text evidence="2">The sequence shown here is derived from an EMBL/GenBank/DDBJ whole genome shotgun (WGS) entry which is preliminary data.</text>
</comment>
<accession>A0A327XUB2</accession>
<dbReference type="EMBL" id="QLMG01000047">
    <property type="protein sequence ID" value="RAK11687.1"/>
    <property type="molecule type" value="Genomic_DNA"/>
</dbReference>
<dbReference type="Proteomes" id="UP000249165">
    <property type="component" value="Unassembled WGS sequence"/>
</dbReference>
<sequence length="65" mass="7287">MELWIFFLVAYAAVTAAALVMTFREQRSKGISTRVHIAAGYMLCTAWPAVVAVMVIFYKPMLQDS</sequence>
<keyword evidence="1" id="KW-0472">Membrane</keyword>
<gene>
    <name evidence="2" type="ORF">ATI53_104723</name>
</gene>
<feature type="transmembrane region" description="Helical" evidence="1">
    <location>
        <begin position="6"/>
        <end position="23"/>
    </location>
</feature>
<protein>
    <submittedName>
        <fullName evidence="2">Uncharacterized protein</fullName>
    </submittedName>
</protein>
<organism evidence="2 3">
    <name type="scientific">Salipiger aestuarii</name>
    <dbReference type="NCBI Taxonomy" id="568098"/>
    <lineage>
        <taxon>Bacteria</taxon>
        <taxon>Pseudomonadati</taxon>
        <taxon>Pseudomonadota</taxon>
        <taxon>Alphaproteobacteria</taxon>
        <taxon>Rhodobacterales</taxon>
        <taxon>Roseobacteraceae</taxon>
        <taxon>Salipiger</taxon>
    </lineage>
</organism>
<feature type="transmembrane region" description="Helical" evidence="1">
    <location>
        <begin position="35"/>
        <end position="58"/>
    </location>
</feature>
<dbReference type="RefSeq" id="WP_009506819.1">
    <property type="nucleotide sequence ID" value="NZ_LIGK01000037.1"/>
</dbReference>
<dbReference type="OrthoDB" id="7876119at2"/>
<reference evidence="2 3" key="1">
    <citation type="submission" date="2018-06" db="EMBL/GenBank/DDBJ databases">
        <title>Genomic Encyclopedia of Archaeal and Bacterial Type Strains, Phase II (KMG-II): from individual species to whole genera.</title>
        <authorList>
            <person name="Goeker M."/>
        </authorList>
    </citation>
    <scope>NUCLEOTIDE SEQUENCE [LARGE SCALE GENOMIC DNA]</scope>
    <source>
        <strain evidence="2 3">DSM 22011</strain>
    </source>
</reference>
<evidence type="ECO:0000313" key="3">
    <source>
        <dbReference type="Proteomes" id="UP000249165"/>
    </source>
</evidence>
<keyword evidence="1" id="KW-1133">Transmembrane helix</keyword>
<dbReference type="AlphaFoldDB" id="A0A327XUB2"/>
<keyword evidence="3" id="KW-1185">Reference proteome</keyword>
<proteinExistence type="predicted"/>
<name>A0A327XUB2_9RHOB</name>
<evidence type="ECO:0000313" key="2">
    <source>
        <dbReference type="EMBL" id="RAK11687.1"/>
    </source>
</evidence>
<keyword evidence="1" id="KW-0812">Transmembrane</keyword>